<dbReference type="Proteomes" id="UP000024942">
    <property type="component" value="Unassembled WGS sequence"/>
</dbReference>
<feature type="chain" id="PRO_5001573132" evidence="1">
    <location>
        <begin position="29"/>
        <end position="293"/>
    </location>
</feature>
<dbReference type="STRING" id="1280953.HOC_18609"/>
<evidence type="ECO:0000313" key="3">
    <source>
        <dbReference type="EMBL" id="KDA00841.1"/>
    </source>
</evidence>
<dbReference type="OrthoDB" id="9794725at2"/>
<dbReference type="AlphaFoldDB" id="A0A059G210"/>
<accession>A0A059G210</accession>
<dbReference type="RefSeq" id="WP_051625098.1">
    <property type="nucleotide sequence ID" value="NZ_ARYL01000047.1"/>
</dbReference>
<keyword evidence="4" id="KW-1185">Reference proteome</keyword>
<feature type="signal peptide" evidence="1">
    <location>
        <begin position="1"/>
        <end position="28"/>
    </location>
</feature>
<proteinExistence type="predicted"/>
<gene>
    <name evidence="3" type="ORF">HOC_18609</name>
</gene>
<dbReference type="PANTHER" id="PTHR30383:SF5">
    <property type="entry name" value="SGNH HYDROLASE-TYPE ESTERASE DOMAIN-CONTAINING PROTEIN"/>
    <property type="match status" value="1"/>
</dbReference>
<dbReference type="EMBL" id="ARYL01000047">
    <property type="protein sequence ID" value="KDA00841.1"/>
    <property type="molecule type" value="Genomic_DNA"/>
</dbReference>
<dbReference type="GO" id="GO:0004622">
    <property type="term" value="F:phosphatidylcholine lysophospholipase activity"/>
    <property type="evidence" value="ECO:0007669"/>
    <property type="project" value="TreeGrafter"/>
</dbReference>
<dbReference type="PANTHER" id="PTHR30383">
    <property type="entry name" value="THIOESTERASE 1/PROTEASE 1/LYSOPHOSPHOLIPASE L1"/>
    <property type="match status" value="1"/>
</dbReference>
<dbReference type="InterPro" id="IPR013830">
    <property type="entry name" value="SGNH_hydro"/>
</dbReference>
<dbReference type="Gene3D" id="3.40.50.1110">
    <property type="entry name" value="SGNH hydrolase"/>
    <property type="match status" value="1"/>
</dbReference>
<comment type="caution">
    <text evidence="3">The sequence shown here is derived from an EMBL/GenBank/DDBJ whole genome shotgun (WGS) entry which is preliminary data.</text>
</comment>
<name>A0A059G210_9PROT</name>
<evidence type="ECO:0000259" key="2">
    <source>
        <dbReference type="Pfam" id="PF13472"/>
    </source>
</evidence>
<reference evidence="3 4" key="1">
    <citation type="journal article" date="2014" name="Antonie Van Leeuwenhoek">
        <title>Hyphomonas beringensis sp. nov. and Hyphomonas chukchiensis sp. nov., isolated from surface seawater of the Bering Sea and Chukchi Sea.</title>
        <authorList>
            <person name="Li C."/>
            <person name="Lai Q."/>
            <person name="Li G."/>
            <person name="Dong C."/>
            <person name="Wang J."/>
            <person name="Liao Y."/>
            <person name="Shao Z."/>
        </authorList>
    </citation>
    <scope>NUCLEOTIDE SEQUENCE [LARGE SCALE GENOMIC DNA]</scope>
    <source>
        <strain evidence="3 4">SCH89</strain>
    </source>
</reference>
<dbReference type="InterPro" id="IPR036514">
    <property type="entry name" value="SGNH_hydro_sf"/>
</dbReference>
<keyword evidence="1" id="KW-0732">Signal</keyword>
<evidence type="ECO:0000256" key="1">
    <source>
        <dbReference type="SAM" id="SignalP"/>
    </source>
</evidence>
<evidence type="ECO:0000313" key="4">
    <source>
        <dbReference type="Proteomes" id="UP000024942"/>
    </source>
</evidence>
<dbReference type="eggNOG" id="COG2755">
    <property type="taxonomic scope" value="Bacteria"/>
</dbReference>
<dbReference type="Pfam" id="PF13472">
    <property type="entry name" value="Lipase_GDSL_2"/>
    <property type="match status" value="1"/>
</dbReference>
<organism evidence="3 4">
    <name type="scientific">Hyphomonas oceanitis SCH89</name>
    <dbReference type="NCBI Taxonomy" id="1280953"/>
    <lineage>
        <taxon>Bacteria</taxon>
        <taxon>Pseudomonadati</taxon>
        <taxon>Pseudomonadota</taxon>
        <taxon>Alphaproteobacteria</taxon>
        <taxon>Hyphomonadales</taxon>
        <taxon>Hyphomonadaceae</taxon>
        <taxon>Hyphomonas</taxon>
    </lineage>
</organism>
<protein>
    <submittedName>
        <fullName evidence="3">G-D-S-L lipolytic protein</fullName>
    </submittedName>
</protein>
<dbReference type="SUPFAM" id="SSF52266">
    <property type="entry name" value="SGNH hydrolase"/>
    <property type="match status" value="1"/>
</dbReference>
<dbReference type="InterPro" id="IPR051532">
    <property type="entry name" value="Ester_Hydrolysis_Enzymes"/>
</dbReference>
<dbReference type="PATRIC" id="fig|1280953.3.peg.3723"/>
<sequence length="293" mass="31732">MKNYPLVRLPNALVLSVALAALHFTANAQPEPADAAPPCQTEDPTVTTFMAGVVHDLLDPASNFTHQSIMGAPELGTLQEGEKYRQKNDWAYVCKYKAANAALSGGPAPRTVFMGDSITEFWTVGDADLFTDGVIGRGISGQTSTQMVARFWQDVVTLHPTAVHIMAGTNDLAENTGFVRDEDYKANIRAMAAMAQSQDIVVILASIPPAKSFGWRADIQPVERIGSLNEWLKDYAEEIGAVYVDYYANLVGDEGEMKGDYTHDGVHPQRLGYAAMHDDAVVAIQKAVDKAGN</sequence>
<feature type="domain" description="SGNH hydrolase-type esterase" evidence="2">
    <location>
        <begin position="113"/>
        <end position="275"/>
    </location>
</feature>